<name>A0A6P8RVN9_GEOSA</name>
<dbReference type="Gene3D" id="1.20.1050.80">
    <property type="entry name" value="VPS9 domain"/>
    <property type="match status" value="1"/>
</dbReference>
<dbReference type="Pfam" id="PF00788">
    <property type="entry name" value="RA"/>
    <property type="match status" value="1"/>
</dbReference>
<comment type="similarity">
    <text evidence="2">Belongs to the RIN (Ras interaction/interference) family.</text>
</comment>
<dbReference type="GeneID" id="117364522"/>
<dbReference type="PROSITE" id="PS51205">
    <property type="entry name" value="VPS9"/>
    <property type="match status" value="1"/>
</dbReference>
<dbReference type="InterPro" id="IPR045046">
    <property type="entry name" value="Vps9-like"/>
</dbReference>
<evidence type="ECO:0000256" key="2">
    <source>
        <dbReference type="ARBA" id="ARBA00006919"/>
    </source>
</evidence>
<keyword evidence="5" id="KW-0727">SH2 domain</keyword>
<dbReference type="Pfam" id="PF02204">
    <property type="entry name" value="VPS9"/>
    <property type="match status" value="1"/>
</dbReference>
<evidence type="ECO:0000259" key="8">
    <source>
        <dbReference type="PROSITE" id="PS51205"/>
    </source>
</evidence>
<keyword evidence="4" id="KW-0963">Cytoplasm</keyword>
<feature type="domain" description="VPS9" evidence="8">
    <location>
        <begin position="489"/>
        <end position="633"/>
    </location>
</feature>
<evidence type="ECO:0000256" key="6">
    <source>
        <dbReference type="SAM" id="MobiDB-lite"/>
    </source>
</evidence>
<evidence type="ECO:0000313" key="9">
    <source>
        <dbReference type="Proteomes" id="UP000515159"/>
    </source>
</evidence>
<comment type="subcellular location">
    <subcellularLocation>
        <location evidence="1">Cytoplasm</location>
    </subcellularLocation>
</comment>
<dbReference type="GO" id="GO:0007165">
    <property type="term" value="P:signal transduction"/>
    <property type="evidence" value="ECO:0007669"/>
    <property type="project" value="InterPro"/>
</dbReference>
<dbReference type="PANTHER" id="PTHR23101:SF72">
    <property type="entry name" value="RAS AND RAB INTERACTOR-LIKE PROTEIN"/>
    <property type="match status" value="1"/>
</dbReference>
<dbReference type="SUPFAM" id="SSF109993">
    <property type="entry name" value="VPS9 domain"/>
    <property type="match status" value="1"/>
</dbReference>
<dbReference type="GO" id="GO:0031267">
    <property type="term" value="F:small GTPase binding"/>
    <property type="evidence" value="ECO:0007669"/>
    <property type="project" value="TreeGrafter"/>
</dbReference>
<evidence type="ECO:0000313" key="10">
    <source>
        <dbReference type="RefSeq" id="XP_033809687.1"/>
    </source>
</evidence>
<dbReference type="GO" id="GO:0030139">
    <property type="term" value="C:endocytic vesicle"/>
    <property type="evidence" value="ECO:0007669"/>
    <property type="project" value="TreeGrafter"/>
</dbReference>
<organism evidence="9 10">
    <name type="scientific">Geotrypetes seraphini</name>
    <name type="common">Gaboon caecilian</name>
    <name type="synonym">Caecilia seraphini</name>
    <dbReference type="NCBI Taxonomy" id="260995"/>
    <lineage>
        <taxon>Eukaryota</taxon>
        <taxon>Metazoa</taxon>
        <taxon>Chordata</taxon>
        <taxon>Craniata</taxon>
        <taxon>Vertebrata</taxon>
        <taxon>Euteleostomi</taxon>
        <taxon>Amphibia</taxon>
        <taxon>Gymnophiona</taxon>
        <taxon>Geotrypetes</taxon>
    </lineage>
</organism>
<keyword evidence="9" id="KW-1185">Reference proteome</keyword>
<evidence type="ECO:0000256" key="4">
    <source>
        <dbReference type="ARBA" id="ARBA00022490"/>
    </source>
</evidence>
<dbReference type="SMART" id="SM00167">
    <property type="entry name" value="VPS9"/>
    <property type="match status" value="1"/>
</dbReference>
<evidence type="ECO:0000256" key="5">
    <source>
        <dbReference type="ARBA" id="ARBA00022999"/>
    </source>
</evidence>
<feature type="region of interest" description="Disordered" evidence="6">
    <location>
        <begin position="214"/>
        <end position="259"/>
    </location>
</feature>
<evidence type="ECO:0000256" key="3">
    <source>
        <dbReference type="ARBA" id="ARBA00022468"/>
    </source>
</evidence>
<gene>
    <name evidence="10" type="primary">RINL</name>
</gene>
<sequence length="768" mass="86275">MRQPAGMFLVWKSEGSSIWVLSVAVPDQNVGGSGKVQDFQIKEEKSVLFLENSHLSFQDMSHLVAFYTISRDVLPSLLRLPPAFLSATSRAELHTIARLGMKFWTSPLSPISDVPAGEDMKADPNSTEVARQQICSIQVTSANGALCLINPLFLYEHGDGWLTRTPLSLPSSPNRNRTTVSLKKRQNIKNNGMQEVKRQISVDSDIGRWNTGEAEESLQPLGEEEDSPFGGSDISGDKKQDARHEALESHHECNLNEEVDPELQDLKDVMQEPLHLKEDPKHAHEDRKESQIPHRASWIEADNHITWTLKKSRSESSLSSCDSFLLPPIPELDSLSVSSVEDEGEVHTVLPAPHKKHLSTILTEKVRHRLSVVGSAFGGLVSLEKRIANQIQDLSLESTSYFGGLVQSFVGHMLKGSSQHLTSTEMLQEVRQMITNLKNYLAESSELQSAMEHADQEDFNLDATVEDTLYKCLLKPLKNAIYSHLRDFHTRDGTLRKLREHQQIMKEQSLGDLKLRTGVPDTRSMEKIQQKFSLMHAAYSPKKKVILLLKVCKLIYEAMNCSRGKAEVYGADDFLPVLIYVLVGSDLTSVQLDVEYMMELLDPTQLQGEGGYYLTTFFGALHHIVNFQSTPVTGQMSKEAKRSIHQWQRRRTIHHSKGLKRSTQDVLYISFQEPFHNEKTLIVPTDTTAASICALCSQKYQTEGSEAYGLFVLKNSELQLLDDDSCPQRIKSDFLKEGEGSLTFLYRLKDGKTTNRSASLSEAEGTRL</sequence>
<dbReference type="InterPro" id="IPR037191">
    <property type="entry name" value="VPS9_dom_sf"/>
</dbReference>
<dbReference type="KEGG" id="gsh:117364522"/>
<proteinExistence type="inferred from homology"/>
<dbReference type="GO" id="GO:0005085">
    <property type="term" value="F:guanyl-nucleotide exchange factor activity"/>
    <property type="evidence" value="ECO:0007669"/>
    <property type="project" value="InterPro"/>
</dbReference>
<dbReference type="PROSITE" id="PS50200">
    <property type="entry name" value="RA"/>
    <property type="match status" value="1"/>
</dbReference>
<dbReference type="GO" id="GO:0005829">
    <property type="term" value="C:cytosol"/>
    <property type="evidence" value="ECO:0007669"/>
    <property type="project" value="TreeGrafter"/>
</dbReference>
<dbReference type="PANTHER" id="PTHR23101">
    <property type="entry name" value="RAB GDP/GTP EXCHANGE FACTOR"/>
    <property type="match status" value="1"/>
</dbReference>
<accession>A0A6P8RVN9</accession>
<keyword evidence="3" id="KW-0343">GTPase activation</keyword>
<evidence type="ECO:0000259" key="7">
    <source>
        <dbReference type="PROSITE" id="PS50200"/>
    </source>
</evidence>
<dbReference type="GO" id="GO:0016192">
    <property type="term" value="P:vesicle-mediated transport"/>
    <property type="evidence" value="ECO:0007669"/>
    <property type="project" value="InterPro"/>
</dbReference>
<dbReference type="Gene3D" id="3.30.505.10">
    <property type="entry name" value="SH2 domain"/>
    <property type="match status" value="1"/>
</dbReference>
<protein>
    <submittedName>
        <fullName evidence="10">Ras and Rab interactor-like protein isoform X1</fullName>
    </submittedName>
</protein>
<dbReference type="RefSeq" id="XP_033809687.1">
    <property type="nucleotide sequence ID" value="XM_033953796.1"/>
</dbReference>
<dbReference type="Proteomes" id="UP000515159">
    <property type="component" value="Chromosome 8"/>
</dbReference>
<dbReference type="OrthoDB" id="21085at2759"/>
<dbReference type="InterPro" id="IPR036860">
    <property type="entry name" value="SH2_dom_sf"/>
</dbReference>
<feature type="domain" description="Ras-associating" evidence="7">
    <location>
        <begin position="668"/>
        <end position="751"/>
    </location>
</feature>
<dbReference type="InterPro" id="IPR000159">
    <property type="entry name" value="RA_dom"/>
</dbReference>
<dbReference type="Pfam" id="PF23268">
    <property type="entry name" value="RIN1"/>
    <property type="match status" value="1"/>
</dbReference>
<dbReference type="FunFam" id="1.20.1050.80:FF:000002">
    <property type="entry name" value="Ras and Rab interactor 2"/>
    <property type="match status" value="1"/>
</dbReference>
<evidence type="ECO:0000256" key="1">
    <source>
        <dbReference type="ARBA" id="ARBA00004496"/>
    </source>
</evidence>
<dbReference type="GO" id="GO:0005096">
    <property type="term" value="F:GTPase activator activity"/>
    <property type="evidence" value="ECO:0007669"/>
    <property type="project" value="UniProtKB-KW"/>
</dbReference>
<dbReference type="SMART" id="SM00314">
    <property type="entry name" value="RA"/>
    <property type="match status" value="1"/>
</dbReference>
<dbReference type="AlphaFoldDB" id="A0A6P8RVN9"/>
<feature type="compositionally biased region" description="Basic and acidic residues" evidence="6">
    <location>
        <begin position="235"/>
        <end position="254"/>
    </location>
</feature>
<dbReference type="InterPro" id="IPR003123">
    <property type="entry name" value="VPS9"/>
</dbReference>
<dbReference type="InParanoid" id="A0A6P8RVN9"/>
<dbReference type="SUPFAM" id="SSF55550">
    <property type="entry name" value="SH2 domain"/>
    <property type="match status" value="1"/>
</dbReference>
<dbReference type="CTD" id="126432"/>
<reference evidence="10" key="1">
    <citation type="submission" date="2025-08" db="UniProtKB">
        <authorList>
            <consortium name="RefSeq"/>
        </authorList>
    </citation>
    <scope>IDENTIFICATION</scope>
</reference>